<keyword evidence="3 7" id="KW-0808">Transferase</keyword>
<dbReference type="Proteomes" id="UP000281261">
    <property type="component" value="Unassembled WGS sequence"/>
</dbReference>
<dbReference type="PANTHER" id="PTHR43197:SF1">
    <property type="entry name" value="UTP--GLUCOSE-1-PHOSPHATE URIDYLYLTRANSFERASE"/>
    <property type="match status" value="1"/>
</dbReference>
<keyword evidence="4 7" id="KW-0548">Nucleotidyltransferase</keyword>
<dbReference type="PANTHER" id="PTHR43197">
    <property type="entry name" value="UTP--GLUCOSE-1-PHOSPHATE URIDYLYLTRANSFERASE"/>
    <property type="match status" value="1"/>
</dbReference>
<dbReference type="EMBL" id="QMNG01000007">
    <property type="protein sequence ID" value="RLC37272.1"/>
    <property type="molecule type" value="Genomic_DNA"/>
</dbReference>
<protein>
    <recommendedName>
        <fullName evidence="2">UTP--glucose-1-phosphate uridylyltransferase</fullName>
        <ecNumber evidence="2">2.7.7.9</ecNumber>
    </recommendedName>
</protein>
<evidence type="ECO:0000256" key="4">
    <source>
        <dbReference type="ARBA" id="ARBA00022695"/>
    </source>
</evidence>
<dbReference type="Gene3D" id="3.90.550.10">
    <property type="entry name" value="Spore Coat Polysaccharide Biosynthesis Protein SpsA, Chain A"/>
    <property type="match status" value="1"/>
</dbReference>
<evidence type="ECO:0000256" key="2">
    <source>
        <dbReference type="ARBA" id="ARBA00012415"/>
    </source>
</evidence>
<evidence type="ECO:0000259" key="6">
    <source>
        <dbReference type="Pfam" id="PF00483"/>
    </source>
</evidence>
<comment type="caution">
    <text evidence="7">The sequence shown here is derived from an EMBL/GenBank/DDBJ whole genome shotgun (WGS) entry which is preliminary data.</text>
</comment>
<dbReference type="GO" id="GO:0006011">
    <property type="term" value="P:UDP-alpha-D-glucose metabolic process"/>
    <property type="evidence" value="ECO:0007669"/>
    <property type="project" value="InterPro"/>
</dbReference>
<dbReference type="Pfam" id="PF00483">
    <property type="entry name" value="NTP_transferase"/>
    <property type="match status" value="1"/>
</dbReference>
<name>A0A420ZCH2_UNCK3</name>
<dbReference type="InterPro" id="IPR005771">
    <property type="entry name" value="GalU_uridylyltTrfase_bac/arc"/>
</dbReference>
<dbReference type="GO" id="GO:0003983">
    <property type="term" value="F:UTP:glucose-1-phosphate uridylyltransferase activity"/>
    <property type="evidence" value="ECO:0007669"/>
    <property type="project" value="UniProtKB-EC"/>
</dbReference>
<dbReference type="InterPro" id="IPR029044">
    <property type="entry name" value="Nucleotide-diphossugar_trans"/>
</dbReference>
<feature type="domain" description="Nucleotidyl transferase" evidence="6">
    <location>
        <begin position="7"/>
        <end position="264"/>
    </location>
</feature>
<evidence type="ECO:0000256" key="1">
    <source>
        <dbReference type="ARBA" id="ARBA00006890"/>
    </source>
</evidence>
<proteinExistence type="inferred from homology"/>
<organism evidence="7 8">
    <name type="scientific">candidate division Kazan bacterium</name>
    <dbReference type="NCBI Taxonomy" id="2202143"/>
    <lineage>
        <taxon>Bacteria</taxon>
        <taxon>Bacteria division Kazan-3B-28</taxon>
    </lineage>
</organism>
<dbReference type="AlphaFoldDB" id="A0A420ZCH2"/>
<evidence type="ECO:0000256" key="5">
    <source>
        <dbReference type="ARBA" id="ARBA00048128"/>
    </source>
</evidence>
<accession>A0A420ZCH2</accession>
<comment type="similarity">
    <text evidence="1">Belongs to the UDPGP type 2 family.</text>
</comment>
<dbReference type="SUPFAM" id="SSF53448">
    <property type="entry name" value="Nucleotide-diphospho-sugar transferases"/>
    <property type="match status" value="1"/>
</dbReference>
<dbReference type="EC" id="2.7.7.9" evidence="2"/>
<gene>
    <name evidence="7" type="ORF">DRH29_02515</name>
</gene>
<dbReference type="InterPro" id="IPR005835">
    <property type="entry name" value="NTP_transferase_dom"/>
</dbReference>
<sequence length="282" mass="31840">MVKKVRKAVIAVAGFGTRFLPITKTIPKEMLPILNKPIIQHIVEELSASGIEEIILVTNWQKKAVEDHFDPSIELEHQLIKQGRSALVAQMKKISSLAKFIYIRQIEGYGNALPIITAENIVGDEPFIYAFGDDLVKSRVPFAKQLIETYKKYGCSIVGVQKVSSKEVSKYGIVRLRQKTRFLEDIIEKPSQSEAPSNLAVFGRYLFTPDIFKAMRAVKKGRSDEYWTADGIRILAKTQPIATQKVRGGRWLTTGDPISYLNALIEYALDDPKLKKQITFNK</sequence>
<evidence type="ECO:0000313" key="8">
    <source>
        <dbReference type="Proteomes" id="UP000281261"/>
    </source>
</evidence>
<comment type="catalytic activity">
    <reaction evidence="5">
        <text>alpha-D-glucose 1-phosphate + UTP + H(+) = UDP-alpha-D-glucose + diphosphate</text>
        <dbReference type="Rhea" id="RHEA:19889"/>
        <dbReference type="ChEBI" id="CHEBI:15378"/>
        <dbReference type="ChEBI" id="CHEBI:33019"/>
        <dbReference type="ChEBI" id="CHEBI:46398"/>
        <dbReference type="ChEBI" id="CHEBI:58601"/>
        <dbReference type="ChEBI" id="CHEBI:58885"/>
        <dbReference type="EC" id="2.7.7.9"/>
    </reaction>
</comment>
<reference evidence="7 8" key="1">
    <citation type="submission" date="2018-06" db="EMBL/GenBank/DDBJ databases">
        <title>Extensive metabolic versatility and redundancy in microbially diverse, dynamic hydrothermal sediments.</title>
        <authorList>
            <person name="Dombrowski N."/>
            <person name="Teske A."/>
            <person name="Baker B.J."/>
        </authorList>
    </citation>
    <scope>NUCLEOTIDE SEQUENCE [LARGE SCALE GENOMIC DNA]</scope>
    <source>
        <strain evidence="7">B79_G16</strain>
    </source>
</reference>
<evidence type="ECO:0000313" key="7">
    <source>
        <dbReference type="EMBL" id="RLC37272.1"/>
    </source>
</evidence>
<evidence type="ECO:0000256" key="3">
    <source>
        <dbReference type="ARBA" id="ARBA00022679"/>
    </source>
</evidence>
<dbReference type="CDD" id="cd02541">
    <property type="entry name" value="UGPase_prokaryotic"/>
    <property type="match status" value="1"/>
</dbReference>